<dbReference type="InterPro" id="IPR058477">
    <property type="entry name" value="DUF8163"/>
</dbReference>
<feature type="transmembrane region" description="Helical" evidence="1">
    <location>
        <begin position="37"/>
        <end position="58"/>
    </location>
</feature>
<name>A0A1H8V3Z5_9EURY</name>
<evidence type="ECO:0000313" key="3">
    <source>
        <dbReference type="EMBL" id="SEP10149.1"/>
    </source>
</evidence>
<keyword evidence="1" id="KW-0812">Transmembrane</keyword>
<organism evidence="3 4">
    <name type="scientific">Halorientalis persicus</name>
    <dbReference type="NCBI Taxonomy" id="1367881"/>
    <lineage>
        <taxon>Archaea</taxon>
        <taxon>Methanobacteriati</taxon>
        <taxon>Methanobacteriota</taxon>
        <taxon>Stenosarchaea group</taxon>
        <taxon>Halobacteria</taxon>
        <taxon>Halobacteriales</taxon>
        <taxon>Haloarculaceae</taxon>
        <taxon>Halorientalis</taxon>
    </lineage>
</organism>
<keyword evidence="4" id="KW-1185">Reference proteome</keyword>
<sequence length="124" mass="12667">MTTEVLSRRVDPTLTAVGVVALGYLATLVALPSGPSGPVLLAVVASALLVLAGTELATDATVRSVGAFLLVSLSLTAMTWVLSTVVETLATTMVLLAGGITLCSYGLHRYELVALGLVGDPDER</sequence>
<evidence type="ECO:0000259" key="2">
    <source>
        <dbReference type="Pfam" id="PF26496"/>
    </source>
</evidence>
<dbReference type="OrthoDB" id="383840at2157"/>
<dbReference type="Pfam" id="PF26496">
    <property type="entry name" value="DUF8163"/>
    <property type="match status" value="1"/>
</dbReference>
<feature type="transmembrane region" description="Helical" evidence="1">
    <location>
        <begin position="65"/>
        <end position="83"/>
    </location>
</feature>
<dbReference type="RefSeq" id="WP_092663817.1">
    <property type="nucleotide sequence ID" value="NZ_FOCX01000033.1"/>
</dbReference>
<evidence type="ECO:0000313" key="4">
    <source>
        <dbReference type="Proteomes" id="UP000198775"/>
    </source>
</evidence>
<keyword evidence="1" id="KW-1133">Transmembrane helix</keyword>
<keyword evidence="1" id="KW-0472">Membrane</keyword>
<feature type="transmembrane region" description="Helical" evidence="1">
    <location>
        <begin position="89"/>
        <end position="107"/>
    </location>
</feature>
<accession>A0A1H8V3Z5</accession>
<proteinExistence type="predicted"/>
<reference evidence="4" key="1">
    <citation type="submission" date="2016-10" db="EMBL/GenBank/DDBJ databases">
        <authorList>
            <person name="Varghese N."/>
            <person name="Submissions S."/>
        </authorList>
    </citation>
    <scope>NUCLEOTIDE SEQUENCE [LARGE SCALE GENOMIC DNA]</scope>
    <source>
        <strain evidence="4">IBRC-M 10043</strain>
    </source>
</reference>
<protein>
    <recommendedName>
        <fullName evidence="2">DUF8163 domain-containing protein</fullName>
    </recommendedName>
</protein>
<dbReference type="EMBL" id="FOCX01000033">
    <property type="protein sequence ID" value="SEP10149.1"/>
    <property type="molecule type" value="Genomic_DNA"/>
</dbReference>
<evidence type="ECO:0000256" key="1">
    <source>
        <dbReference type="SAM" id="Phobius"/>
    </source>
</evidence>
<feature type="domain" description="DUF8163" evidence="2">
    <location>
        <begin position="14"/>
        <end position="120"/>
    </location>
</feature>
<feature type="transmembrane region" description="Helical" evidence="1">
    <location>
        <begin position="12"/>
        <end position="31"/>
    </location>
</feature>
<dbReference type="AlphaFoldDB" id="A0A1H8V3Z5"/>
<dbReference type="Proteomes" id="UP000198775">
    <property type="component" value="Unassembled WGS sequence"/>
</dbReference>
<gene>
    <name evidence="3" type="ORF">SAMN05216388_10337</name>
</gene>